<proteinExistence type="predicted"/>
<dbReference type="PROSITE" id="PS50850">
    <property type="entry name" value="MFS"/>
    <property type="match status" value="1"/>
</dbReference>
<evidence type="ECO:0000259" key="8">
    <source>
        <dbReference type="PROSITE" id="PS50850"/>
    </source>
</evidence>
<dbReference type="OrthoDB" id="9793283at2"/>
<dbReference type="Proteomes" id="UP000237797">
    <property type="component" value="Unassembled WGS sequence"/>
</dbReference>
<evidence type="ECO:0000313" key="9">
    <source>
        <dbReference type="EMBL" id="PRX39136.1"/>
    </source>
</evidence>
<dbReference type="InterPro" id="IPR011701">
    <property type="entry name" value="MFS"/>
</dbReference>
<evidence type="ECO:0000256" key="1">
    <source>
        <dbReference type="ARBA" id="ARBA00004651"/>
    </source>
</evidence>
<feature type="transmembrane region" description="Helical" evidence="7">
    <location>
        <begin position="139"/>
        <end position="162"/>
    </location>
</feature>
<keyword evidence="3" id="KW-1003">Cell membrane</keyword>
<accession>A0A2T0LB68</accession>
<feature type="transmembrane region" description="Helical" evidence="7">
    <location>
        <begin position="81"/>
        <end position="100"/>
    </location>
</feature>
<dbReference type="SUPFAM" id="SSF103473">
    <property type="entry name" value="MFS general substrate transporter"/>
    <property type="match status" value="1"/>
</dbReference>
<comment type="caution">
    <text evidence="9">The sequence shown here is derived from an EMBL/GenBank/DDBJ whole genome shotgun (WGS) entry which is preliminary data.</text>
</comment>
<dbReference type="AlphaFoldDB" id="A0A2T0LB68"/>
<dbReference type="InterPro" id="IPR020846">
    <property type="entry name" value="MFS_dom"/>
</dbReference>
<evidence type="ECO:0000313" key="10">
    <source>
        <dbReference type="Proteomes" id="UP000237797"/>
    </source>
</evidence>
<feature type="transmembrane region" description="Helical" evidence="7">
    <location>
        <begin position="46"/>
        <end position="69"/>
    </location>
</feature>
<keyword evidence="4 7" id="KW-0812">Transmembrane</keyword>
<reference evidence="9 10" key="1">
    <citation type="submission" date="2018-03" db="EMBL/GenBank/DDBJ databases">
        <title>Genomic Encyclopedia of Archaeal and Bacterial Type Strains, Phase II (KMG-II): from individual species to whole genera.</title>
        <authorList>
            <person name="Goeker M."/>
        </authorList>
    </citation>
    <scope>NUCLEOTIDE SEQUENCE [LARGE SCALE GENOMIC DNA]</scope>
    <source>
        <strain evidence="9 10">DSM 44946</strain>
    </source>
</reference>
<name>A0A2T0LB68_9BACL</name>
<organism evidence="9 10">
    <name type="scientific">Planifilum fimeticola</name>
    <dbReference type="NCBI Taxonomy" id="201975"/>
    <lineage>
        <taxon>Bacteria</taxon>
        <taxon>Bacillati</taxon>
        <taxon>Bacillota</taxon>
        <taxon>Bacilli</taxon>
        <taxon>Bacillales</taxon>
        <taxon>Thermoactinomycetaceae</taxon>
        <taxon>Planifilum</taxon>
    </lineage>
</organism>
<keyword evidence="10" id="KW-1185">Reference proteome</keyword>
<dbReference type="EMBL" id="PVNE01000029">
    <property type="protein sequence ID" value="PRX39136.1"/>
    <property type="molecule type" value="Genomic_DNA"/>
</dbReference>
<evidence type="ECO:0000256" key="4">
    <source>
        <dbReference type="ARBA" id="ARBA00022692"/>
    </source>
</evidence>
<keyword evidence="5 7" id="KW-1133">Transmembrane helix</keyword>
<keyword evidence="2" id="KW-0813">Transport</keyword>
<evidence type="ECO:0000256" key="7">
    <source>
        <dbReference type="SAM" id="Phobius"/>
    </source>
</evidence>
<feature type="transmembrane region" description="Helical" evidence="7">
    <location>
        <begin position="256"/>
        <end position="275"/>
    </location>
</feature>
<feature type="transmembrane region" description="Helical" evidence="7">
    <location>
        <begin position="20"/>
        <end position="40"/>
    </location>
</feature>
<dbReference type="PANTHER" id="PTHR43414:SF1">
    <property type="entry name" value="PEPTIDE PERMEASE"/>
    <property type="match status" value="1"/>
</dbReference>
<feature type="transmembrane region" description="Helical" evidence="7">
    <location>
        <begin position="106"/>
        <end position="127"/>
    </location>
</feature>
<dbReference type="Pfam" id="PF07690">
    <property type="entry name" value="MFS_1"/>
    <property type="match status" value="1"/>
</dbReference>
<feature type="transmembrane region" description="Helical" evidence="7">
    <location>
        <begin position="215"/>
        <end position="236"/>
    </location>
</feature>
<dbReference type="InterPro" id="IPR036259">
    <property type="entry name" value="MFS_trans_sf"/>
</dbReference>
<sequence>MQGLEKIMKRYDPAIWVRFWGSIMVSTTSFMLFPLVVLYLHEHMGVDMVTAAATTIFPALVGLSCKWWVGSLADRFGRRPVILFSLFFQSLVMIGMAFATKAWHIYLLYSLNALGQSMFFPAANAQVADVVPENRRAEAFALIEMGWNMGAAIGPALGAFVYNFDPTFLFLSQALAQFLFGVLAYFKIPETLPENRSKSRQDGGAMQEKAVQPRWGFSVYLPLIAFTALAIPISLLDTQIYTVFPLYLKEHFVEYVTVYGILRTFTGALIVFVQLPLTRKTESSSPAVILLITYLSFALFALLYGLAPFIWTLIIAEICYTFADVLVRPHQQKTVSILAPKALRGRFFGIFDMNSSVSNIIGPVTGSFILSHWGGKPLFIGLALLLVSAGTILYLTVNRWFLKRKPALEESVST</sequence>
<evidence type="ECO:0000256" key="2">
    <source>
        <dbReference type="ARBA" id="ARBA00022448"/>
    </source>
</evidence>
<dbReference type="GO" id="GO:0022857">
    <property type="term" value="F:transmembrane transporter activity"/>
    <property type="evidence" value="ECO:0007669"/>
    <property type="project" value="InterPro"/>
</dbReference>
<comment type="subcellular location">
    <subcellularLocation>
        <location evidence="1">Cell membrane</location>
        <topology evidence="1">Multi-pass membrane protein</topology>
    </subcellularLocation>
</comment>
<feature type="domain" description="Major facilitator superfamily (MFS) profile" evidence="8">
    <location>
        <begin position="14"/>
        <end position="401"/>
    </location>
</feature>
<feature type="transmembrane region" description="Helical" evidence="7">
    <location>
        <begin position="168"/>
        <end position="188"/>
    </location>
</feature>
<protein>
    <submittedName>
        <fullName evidence="9">MFS transporter</fullName>
    </submittedName>
</protein>
<evidence type="ECO:0000256" key="3">
    <source>
        <dbReference type="ARBA" id="ARBA00022475"/>
    </source>
</evidence>
<feature type="transmembrane region" description="Helical" evidence="7">
    <location>
        <begin position="377"/>
        <end position="397"/>
    </location>
</feature>
<gene>
    <name evidence="9" type="ORF">CLV97_12924</name>
</gene>
<dbReference type="Gene3D" id="1.20.1250.20">
    <property type="entry name" value="MFS general substrate transporter like domains"/>
    <property type="match status" value="1"/>
</dbReference>
<dbReference type="CDD" id="cd17329">
    <property type="entry name" value="MFS_MdtH_MDR_like"/>
    <property type="match status" value="1"/>
</dbReference>
<evidence type="ECO:0000256" key="5">
    <source>
        <dbReference type="ARBA" id="ARBA00022989"/>
    </source>
</evidence>
<evidence type="ECO:0000256" key="6">
    <source>
        <dbReference type="ARBA" id="ARBA00023136"/>
    </source>
</evidence>
<dbReference type="RefSeq" id="WP_106346342.1">
    <property type="nucleotide sequence ID" value="NZ_PVNE01000029.1"/>
</dbReference>
<dbReference type="GO" id="GO:0005886">
    <property type="term" value="C:plasma membrane"/>
    <property type="evidence" value="ECO:0007669"/>
    <property type="project" value="UniProtKB-SubCell"/>
</dbReference>
<dbReference type="PANTHER" id="PTHR43414">
    <property type="entry name" value="MULTIDRUG RESISTANCE PROTEIN MDTG"/>
    <property type="match status" value="1"/>
</dbReference>
<keyword evidence="6 7" id="KW-0472">Membrane</keyword>